<dbReference type="AlphaFoldDB" id="A0A1H6HMZ4"/>
<dbReference type="PANTHER" id="PTHR30309">
    <property type="entry name" value="INNER MEMBRANE PROTEIN YGIH"/>
    <property type="match status" value="1"/>
</dbReference>
<dbReference type="PANTHER" id="PTHR30309:SF0">
    <property type="entry name" value="GLYCEROL-3-PHOSPHATE ACYLTRANSFERASE-RELATED"/>
    <property type="match status" value="1"/>
</dbReference>
<keyword evidence="11" id="KW-0012">Acyltransferase</keyword>
<keyword evidence="5 10" id="KW-1133">Transmembrane helix</keyword>
<feature type="transmembrane region" description="Helical" evidence="10">
    <location>
        <begin position="181"/>
        <end position="200"/>
    </location>
</feature>
<keyword evidence="1 10" id="KW-1003">Cell membrane</keyword>
<evidence type="ECO:0000256" key="9">
    <source>
        <dbReference type="ARBA" id="ARBA00023264"/>
    </source>
</evidence>
<feature type="transmembrane region" description="Helical" evidence="10">
    <location>
        <begin position="94"/>
        <end position="115"/>
    </location>
</feature>
<keyword evidence="7 10" id="KW-0472">Membrane</keyword>
<dbReference type="Pfam" id="PF02660">
    <property type="entry name" value="G3P_acyltransf"/>
    <property type="match status" value="1"/>
</dbReference>
<dbReference type="SMART" id="SM01207">
    <property type="entry name" value="G3P_acyltransf"/>
    <property type="match status" value="1"/>
</dbReference>
<keyword evidence="6 10" id="KW-0443">Lipid metabolism</keyword>
<evidence type="ECO:0000256" key="2">
    <source>
        <dbReference type="ARBA" id="ARBA00022516"/>
    </source>
</evidence>
<comment type="catalytic activity">
    <reaction evidence="10">
        <text>an acyl phosphate + sn-glycerol 3-phosphate = a 1-acyl-sn-glycero-3-phosphate + phosphate</text>
        <dbReference type="Rhea" id="RHEA:34075"/>
        <dbReference type="ChEBI" id="CHEBI:43474"/>
        <dbReference type="ChEBI" id="CHEBI:57597"/>
        <dbReference type="ChEBI" id="CHEBI:57970"/>
        <dbReference type="ChEBI" id="CHEBI:59918"/>
        <dbReference type="EC" id="2.3.1.275"/>
    </reaction>
</comment>
<dbReference type="Proteomes" id="UP000183190">
    <property type="component" value="Unassembled WGS sequence"/>
</dbReference>
<reference evidence="11 12" key="1">
    <citation type="submission" date="2016-10" db="EMBL/GenBank/DDBJ databases">
        <authorList>
            <person name="de Groot N.N."/>
        </authorList>
    </citation>
    <scope>NUCLEOTIDE SEQUENCE [LARGE SCALE GENOMIC DNA]</scope>
    <source>
        <strain evidence="11 12">YAD2003</strain>
    </source>
</reference>
<evidence type="ECO:0000256" key="10">
    <source>
        <dbReference type="HAMAP-Rule" id="MF_01043"/>
    </source>
</evidence>
<comment type="similarity">
    <text evidence="10">Belongs to the PlsY family.</text>
</comment>
<dbReference type="HAMAP" id="MF_01043">
    <property type="entry name" value="PlsY"/>
    <property type="match status" value="1"/>
</dbReference>
<dbReference type="RefSeq" id="WP_074713948.1">
    <property type="nucleotide sequence ID" value="NZ_FNWV01000001.1"/>
</dbReference>
<comment type="pathway">
    <text evidence="10">Lipid metabolism; phospholipid metabolism.</text>
</comment>
<name>A0A1H6HMZ4_RUMFL</name>
<dbReference type="GO" id="GO:0005886">
    <property type="term" value="C:plasma membrane"/>
    <property type="evidence" value="ECO:0007669"/>
    <property type="project" value="UniProtKB-SubCell"/>
</dbReference>
<protein>
    <recommendedName>
        <fullName evidence="10">Glycerol-3-phosphate acyltransferase</fullName>
    </recommendedName>
    <alternativeName>
        <fullName evidence="10">Acyl-PO4 G3P acyltransferase</fullName>
    </alternativeName>
    <alternativeName>
        <fullName evidence="10">Acyl-phosphate--glycerol-3-phosphate acyltransferase</fullName>
    </alternativeName>
    <alternativeName>
        <fullName evidence="10">G3P acyltransferase</fullName>
        <shortName evidence="10">GPAT</shortName>
        <ecNumber evidence="10">2.3.1.275</ecNumber>
    </alternativeName>
    <alternativeName>
        <fullName evidence="10">Lysophosphatidic acid synthase</fullName>
        <shortName evidence="10">LPA synthase</shortName>
    </alternativeName>
</protein>
<feature type="transmembrane region" description="Helical" evidence="10">
    <location>
        <begin position="155"/>
        <end position="175"/>
    </location>
</feature>
<keyword evidence="8 10" id="KW-0594">Phospholipid biosynthesis</keyword>
<proteinExistence type="inferred from homology"/>
<feature type="transmembrane region" description="Helical" evidence="10">
    <location>
        <begin position="6"/>
        <end position="27"/>
    </location>
</feature>
<evidence type="ECO:0000256" key="7">
    <source>
        <dbReference type="ARBA" id="ARBA00023136"/>
    </source>
</evidence>
<dbReference type="OrthoDB" id="9777124at2"/>
<evidence type="ECO:0000313" key="11">
    <source>
        <dbReference type="EMBL" id="SEH37177.1"/>
    </source>
</evidence>
<dbReference type="InterPro" id="IPR003811">
    <property type="entry name" value="G3P_acylTferase_PlsY"/>
</dbReference>
<feature type="transmembrane region" description="Helical" evidence="10">
    <location>
        <begin position="121"/>
        <end position="148"/>
    </location>
</feature>
<dbReference type="GO" id="GO:0043772">
    <property type="term" value="F:acyl-phosphate glycerol-3-phosphate acyltransferase activity"/>
    <property type="evidence" value="ECO:0007669"/>
    <property type="project" value="UniProtKB-UniRule"/>
</dbReference>
<comment type="subcellular location">
    <subcellularLocation>
        <location evidence="10">Cell membrane</location>
        <topology evidence="10">Multi-pass membrane protein</topology>
    </subcellularLocation>
</comment>
<evidence type="ECO:0000313" key="12">
    <source>
        <dbReference type="Proteomes" id="UP000183190"/>
    </source>
</evidence>
<evidence type="ECO:0000256" key="6">
    <source>
        <dbReference type="ARBA" id="ARBA00023098"/>
    </source>
</evidence>
<evidence type="ECO:0000256" key="5">
    <source>
        <dbReference type="ARBA" id="ARBA00022989"/>
    </source>
</evidence>
<keyword evidence="2 10" id="KW-0444">Lipid biosynthesis</keyword>
<dbReference type="EC" id="2.3.1.275" evidence="10"/>
<dbReference type="NCBIfam" id="TIGR00023">
    <property type="entry name" value="glycerol-3-phosphate 1-O-acyltransferase PlsY"/>
    <property type="match status" value="1"/>
</dbReference>
<gene>
    <name evidence="10" type="primary">plsY</name>
    <name evidence="11" type="ORF">SAMN02910265_00087</name>
</gene>
<dbReference type="EMBL" id="FNWV01000001">
    <property type="protein sequence ID" value="SEH37177.1"/>
    <property type="molecule type" value="Genomic_DNA"/>
</dbReference>
<evidence type="ECO:0000256" key="8">
    <source>
        <dbReference type="ARBA" id="ARBA00023209"/>
    </source>
</evidence>
<keyword evidence="9 10" id="KW-1208">Phospholipid metabolism</keyword>
<dbReference type="UniPathway" id="UPA00085"/>
<dbReference type="GO" id="GO:0008654">
    <property type="term" value="P:phospholipid biosynthetic process"/>
    <property type="evidence" value="ECO:0007669"/>
    <property type="project" value="UniProtKB-UniRule"/>
</dbReference>
<comment type="function">
    <text evidence="10">Catalyzes the transfer of an acyl group from acyl-phosphate (acyl-PO(4)) to glycerol-3-phosphate (G3P) to form lysophosphatidic acid (LPA). This enzyme utilizes acyl-phosphate as fatty acyl donor, but not acyl-CoA or acyl-ACP.</text>
</comment>
<evidence type="ECO:0000256" key="1">
    <source>
        <dbReference type="ARBA" id="ARBA00022475"/>
    </source>
</evidence>
<sequence length="224" mass="24350">MKLFLSIFAAAGLGYFLGSINFSIIVVRMMTGRDIRDMGSKNAGLTNTLRCAGKSCALMTLIGDLAKGIIAVALSRGICHLLHAGMMPGNDTHYIGYIAGFFAIIGHVFPIYYGFKGGKGVLVGAASFLAVDYKVFLALIAIFAVILALSKYVSLASIISTTYCPIATLLMSWLIDGYTFGRSFIYMVLSLPMAAMVIWMHRSNIQRLIDGNENKFSFNKININ</sequence>
<accession>A0A1H6HMZ4</accession>
<keyword evidence="4 10" id="KW-0812">Transmembrane</keyword>
<evidence type="ECO:0000256" key="4">
    <source>
        <dbReference type="ARBA" id="ARBA00022692"/>
    </source>
</evidence>
<evidence type="ECO:0000256" key="3">
    <source>
        <dbReference type="ARBA" id="ARBA00022679"/>
    </source>
</evidence>
<keyword evidence="3 10" id="KW-0808">Transferase</keyword>
<comment type="subunit">
    <text evidence="10">Probably interacts with PlsX.</text>
</comment>
<organism evidence="11 12">
    <name type="scientific">Ruminococcus flavefaciens</name>
    <dbReference type="NCBI Taxonomy" id="1265"/>
    <lineage>
        <taxon>Bacteria</taxon>
        <taxon>Bacillati</taxon>
        <taxon>Bacillota</taxon>
        <taxon>Clostridia</taxon>
        <taxon>Eubacteriales</taxon>
        <taxon>Oscillospiraceae</taxon>
        <taxon>Ruminococcus</taxon>
    </lineage>
</organism>